<proteinExistence type="predicted"/>
<feature type="domain" description="Pep3/Vps18 beta-propeller" evidence="1">
    <location>
        <begin position="11"/>
        <end position="89"/>
    </location>
</feature>
<dbReference type="Gramene" id="KMS93851">
    <property type="protein sequence ID" value="KMS93851"/>
    <property type="gene ID" value="BVRB_027320"/>
</dbReference>
<reference evidence="2 3" key="1">
    <citation type="journal article" date="2014" name="Nature">
        <title>The genome of the recently domesticated crop plant sugar beet (Beta vulgaris).</title>
        <authorList>
            <person name="Dohm J.C."/>
            <person name="Minoche A.E."/>
            <person name="Holtgrawe D."/>
            <person name="Capella-Gutierrez S."/>
            <person name="Zakrzewski F."/>
            <person name="Tafer H."/>
            <person name="Rupp O."/>
            <person name="Sorensen T.R."/>
            <person name="Stracke R."/>
            <person name="Reinhardt R."/>
            <person name="Goesmann A."/>
            <person name="Kraft T."/>
            <person name="Schulz B."/>
            <person name="Stadler P.F."/>
            <person name="Schmidt T."/>
            <person name="Gabaldon T."/>
            <person name="Lehrach H."/>
            <person name="Weisshaar B."/>
            <person name="Himmelbauer H."/>
        </authorList>
    </citation>
    <scope>NUCLEOTIDE SEQUENCE [LARGE SCALE GENOMIC DNA]</scope>
    <source>
        <tissue evidence="2">Taproot</tissue>
    </source>
</reference>
<dbReference type="EMBL" id="KQ098361">
    <property type="protein sequence ID" value="KMS93851.1"/>
    <property type="molecule type" value="Genomic_DNA"/>
</dbReference>
<dbReference type="AlphaFoldDB" id="A0A0J8AYR1"/>
<organism evidence="2 3">
    <name type="scientific">Beta vulgaris subsp. vulgaris</name>
    <name type="common">Beet</name>
    <dbReference type="NCBI Taxonomy" id="3555"/>
    <lineage>
        <taxon>Eukaryota</taxon>
        <taxon>Viridiplantae</taxon>
        <taxon>Streptophyta</taxon>
        <taxon>Embryophyta</taxon>
        <taxon>Tracheophyta</taxon>
        <taxon>Spermatophyta</taxon>
        <taxon>Magnoliopsida</taxon>
        <taxon>eudicotyledons</taxon>
        <taxon>Gunneridae</taxon>
        <taxon>Pentapetalae</taxon>
        <taxon>Caryophyllales</taxon>
        <taxon>Chenopodiaceae</taxon>
        <taxon>Betoideae</taxon>
        <taxon>Beta</taxon>
    </lineage>
</organism>
<gene>
    <name evidence="2" type="ORF">BVRB_027320</name>
</gene>
<evidence type="ECO:0000313" key="2">
    <source>
        <dbReference type="EMBL" id="KMS93851.1"/>
    </source>
</evidence>
<evidence type="ECO:0000259" key="1">
    <source>
        <dbReference type="Pfam" id="PF05131"/>
    </source>
</evidence>
<evidence type="ECO:0000313" key="3">
    <source>
        <dbReference type="Proteomes" id="UP000035740"/>
    </source>
</evidence>
<dbReference type="Proteomes" id="UP000035740">
    <property type="component" value="Unassembled WGS sequence"/>
</dbReference>
<dbReference type="Pfam" id="PF05131">
    <property type="entry name" value="Pep3_Vps18"/>
    <property type="match status" value="1"/>
</dbReference>
<dbReference type="InterPro" id="IPR007810">
    <property type="entry name" value="Pep3/Vps18_beta-prop"/>
</dbReference>
<sequence length="102" mass="11364">NYQDMTSIDSPMFTLERIQWQSSNSTDDGDIVDAATGNNALHIATTNRNIINYDLGSNAQNSIVISRRPEVVVQHIWCSPTSPLHILVSAQGYVSVLCYFVY</sequence>
<name>A0A0J8AYR1_BETVV</name>
<protein>
    <recommendedName>
        <fullName evidence="1">Pep3/Vps18 beta-propeller domain-containing protein</fullName>
    </recommendedName>
</protein>
<keyword evidence="3" id="KW-1185">Reference proteome</keyword>
<feature type="non-terminal residue" evidence="2">
    <location>
        <position position="1"/>
    </location>
</feature>
<accession>A0A0J8AYR1</accession>